<dbReference type="InterPro" id="IPR050267">
    <property type="entry name" value="Anti-sigma-factor_SerPK"/>
</dbReference>
<dbReference type="SUPFAM" id="SSF55874">
    <property type="entry name" value="ATPase domain of HSP90 chaperone/DNA topoisomerase II/histidine kinase"/>
    <property type="match status" value="1"/>
</dbReference>
<keyword evidence="1" id="KW-0723">Serine/threonine-protein kinase</keyword>
<dbReference type="InterPro" id="IPR000014">
    <property type="entry name" value="PAS"/>
</dbReference>
<accession>A0A9X3S5Z0</accession>
<dbReference type="SMART" id="SM00387">
    <property type="entry name" value="HATPase_c"/>
    <property type="match status" value="1"/>
</dbReference>
<dbReference type="SUPFAM" id="SSF55785">
    <property type="entry name" value="PYP-like sensor domain (PAS domain)"/>
    <property type="match status" value="1"/>
</dbReference>
<protein>
    <submittedName>
        <fullName evidence="3">ATP-binding protein</fullName>
    </submittedName>
</protein>
<dbReference type="InterPro" id="IPR036890">
    <property type="entry name" value="HATPase_C_sf"/>
</dbReference>
<dbReference type="PANTHER" id="PTHR35526:SF3">
    <property type="entry name" value="ANTI-SIGMA-F FACTOR RSBW"/>
    <property type="match status" value="1"/>
</dbReference>
<dbReference type="GO" id="GO:0005524">
    <property type="term" value="F:ATP binding"/>
    <property type="evidence" value="ECO:0007669"/>
    <property type="project" value="UniProtKB-KW"/>
</dbReference>
<dbReference type="Gene3D" id="3.30.450.20">
    <property type="entry name" value="PAS domain"/>
    <property type="match status" value="1"/>
</dbReference>
<dbReference type="Gene3D" id="3.30.450.40">
    <property type="match status" value="1"/>
</dbReference>
<dbReference type="NCBIfam" id="TIGR00229">
    <property type="entry name" value="sensory_box"/>
    <property type="match status" value="1"/>
</dbReference>
<dbReference type="GO" id="GO:0004674">
    <property type="term" value="F:protein serine/threonine kinase activity"/>
    <property type="evidence" value="ECO:0007669"/>
    <property type="project" value="UniProtKB-KW"/>
</dbReference>
<dbReference type="InterPro" id="IPR029016">
    <property type="entry name" value="GAF-like_dom_sf"/>
</dbReference>
<evidence type="ECO:0000256" key="1">
    <source>
        <dbReference type="ARBA" id="ARBA00022527"/>
    </source>
</evidence>
<dbReference type="InterPro" id="IPR003594">
    <property type="entry name" value="HATPase_dom"/>
</dbReference>
<name>A0A9X3S5Z0_9ACTN</name>
<dbReference type="AlphaFoldDB" id="A0A9X3S5Z0"/>
<keyword evidence="3" id="KW-0067">ATP-binding</keyword>
<keyword evidence="3" id="KW-0547">Nucleotide-binding</keyword>
<dbReference type="CDD" id="cd16936">
    <property type="entry name" value="HATPase_RsbW-like"/>
    <property type="match status" value="1"/>
</dbReference>
<dbReference type="InterPro" id="IPR035965">
    <property type="entry name" value="PAS-like_dom_sf"/>
</dbReference>
<sequence>MPESHAEWELPAEPTAVGTIRNGVREFARERGGTDALLIDLALAVTEAVTNSVVHAFIDREPGTVRTRIQAAPNELVVVVTDDGRGMQPRADSPGLGLGLPTIASLTTAMDMHAPPGGGTVVTMTFDAPGVKGPPRRAAREAELLDEVGRIVEGTWPGEGLERLVDLLVPELADACALDVLDAAGDPQRFAGRIDGPDGAAQSAWLVSLKPRTDNPRSAARQAMDDGGLHVVELTREHIARITNSAEDADNMAATGMHWWIVVPLAADGRRLGLLHFGLRPGRGEPPAPLLNFLRAVGDRASRALVTTQLISDLRRTRHRFESILEAMAEAVTVQDASGRMVYANTTAARLVGCTTVDELLSTPAAVLAGRFDMFHADGRVVEFADLPALRLLAGHDAPPLLTRSVHRASGRELWLLTKATLLDDGGELLAVNIIEDVTSSR</sequence>
<dbReference type="PANTHER" id="PTHR35526">
    <property type="entry name" value="ANTI-SIGMA-F FACTOR RSBW-RELATED"/>
    <property type="match status" value="1"/>
</dbReference>
<gene>
    <name evidence="3" type="ORF">OM076_17965</name>
</gene>
<dbReference type="EMBL" id="JAPDOD010000016">
    <property type="protein sequence ID" value="MDA0162163.1"/>
    <property type="molecule type" value="Genomic_DNA"/>
</dbReference>
<comment type="caution">
    <text evidence="3">The sequence shown here is derived from an EMBL/GenBank/DDBJ whole genome shotgun (WGS) entry which is preliminary data.</text>
</comment>
<dbReference type="Pfam" id="PF13188">
    <property type="entry name" value="PAS_8"/>
    <property type="match status" value="1"/>
</dbReference>
<dbReference type="Pfam" id="PF13581">
    <property type="entry name" value="HATPase_c_2"/>
    <property type="match status" value="1"/>
</dbReference>
<dbReference type="Proteomes" id="UP001149140">
    <property type="component" value="Unassembled WGS sequence"/>
</dbReference>
<dbReference type="Gene3D" id="3.30.565.10">
    <property type="entry name" value="Histidine kinase-like ATPase, C-terminal domain"/>
    <property type="match status" value="1"/>
</dbReference>
<keyword evidence="4" id="KW-1185">Reference proteome</keyword>
<keyword evidence="1" id="KW-0418">Kinase</keyword>
<organism evidence="3 4">
    <name type="scientific">Solirubrobacter ginsenosidimutans</name>
    <dbReference type="NCBI Taxonomy" id="490573"/>
    <lineage>
        <taxon>Bacteria</taxon>
        <taxon>Bacillati</taxon>
        <taxon>Actinomycetota</taxon>
        <taxon>Thermoleophilia</taxon>
        <taxon>Solirubrobacterales</taxon>
        <taxon>Solirubrobacteraceae</taxon>
        <taxon>Solirubrobacter</taxon>
    </lineage>
</organism>
<evidence type="ECO:0000313" key="3">
    <source>
        <dbReference type="EMBL" id="MDA0162163.1"/>
    </source>
</evidence>
<dbReference type="SMART" id="SM00091">
    <property type="entry name" value="PAS"/>
    <property type="match status" value="1"/>
</dbReference>
<evidence type="ECO:0000259" key="2">
    <source>
        <dbReference type="PROSITE" id="PS50112"/>
    </source>
</evidence>
<feature type="domain" description="PAS" evidence="2">
    <location>
        <begin position="317"/>
        <end position="353"/>
    </location>
</feature>
<reference evidence="3" key="1">
    <citation type="submission" date="2022-10" db="EMBL/GenBank/DDBJ databases">
        <title>The WGS of Solirubrobacter ginsenosidimutans DSM 21036.</title>
        <authorList>
            <person name="Jiang Z."/>
        </authorList>
    </citation>
    <scope>NUCLEOTIDE SEQUENCE</scope>
    <source>
        <strain evidence="3">DSM 21036</strain>
    </source>
</reference>
<dbReference type="SUPFAM" id="SSF55781">
    <property type="entry name" value="GAF domain-like"/>
    <property type="match status" value="1"/>
</dbReference>
<keyword evidence="1" id="KW-0808">Transferase</keyword>
<evidence type="ECO:0000313" key="4">
    <source>
        <dbReference type="Proteomes" id="UP001149140"/>
    </source>
</evidence>
<dbReference type="PROSITE" id="PS50112">
    <property type="entry name" value="PAS"/>
    <property type="match status" value="1"/>
</dbReference>
<proteinExistence type="predicted"/>